<name>A0A1B6GF36_9HEMI</name>
<dbReference type="PROSITE" id="PS51257">
    <property type="entry name" value="PROKAR_LIPOPROTEIN"/>
    <property type="match status" value="1"/>
</dbReference>
<accession>A0A1B6GF36</accession>
<dbReference type="InterPro" id="IPR036259">
    <property type="entry name" value="MFS_trans_sf"/>
</dbReference>
<dbReference type="InterPro" id="IPR011701">
    <property type="entry name" value="MFS"/>
</dbReference>
<dbReference type="AlphaFoldDB" id="A0A1B6GF36"/>
<feature type="transmembrane region" description="Helical" evidence="5">
    <location>
        <begin position="111"/>
        <end position="130"/>
    </location>
</feature>
<dbReference type="InterPro" id="IPR020846">
    <property type="entry name" value="MFS_dom"/>
</dbReference>
<feature type="transmembrane region" description="Helical" evidence="5">
    <location>
        <begin position="175"/>
        <end position="194"/>
    </location>
</feature>
<dbReference type="GO" id="GO:0016020">
    <property type="term" value="C:membrane"/>
    <property type="evidence" value="ECO:0007669"/>
    <property type="project" value="UniProtKB-SubCell"/>
</dbReference>
<evidence type="ECO:0000256" key="4">
    <source>
        <dbReference type="ARBA" id="ARBA00023136"/>
    </source>
</evidence>
<dbReference type="PANTHER" id="PTHR11662:SF399">
    <property type="entry name" value="FI19708P1-RELATED"/>
    <property type="match status" value="1"/>
</dbReference>
<dbReference type="PROSITE" id="PS50850">
    <property type="entry name" value="MFS"/>
    <property type="match status" value="1"/>
</dbReference>
<evidence type="ECO:0000256" key="2">
    <source>
        <dbReference type="ARBA" id="ARBA00022692"/>
    </source>
</evidence>
<dbReference type="Pfam" id="PF07690">
    <property type="entry name" value="MFS_1"/>
    <property type="match status" value="1"/>
</dbReference>
<organism evidence="7">
    <name type="scientific">Cuerna arida</name>
    <dbReference type="NCBI Taxonomy" id="1464854"/>
    <lineage>
        <taxon>Eukaryota</taxon>
        <taxon>Metazoa</taxon>
        <taxon>Ecdysozoa</taxon>
        <taxon>Arthropoda</taxon>
        <taxon>Hexapoda</taxon>
        <taxon>Insecta</taxon>
        <taxon>Pterygota</taxon>
        <taxon>Neoptera</taxon>
        <taxon>Paraneoptera</taxon>
        <taxon>Hemiptera</taxon>
        <taxon>Auchenorrhyncha</taxon>
        <taxon>Membracoidea</taxon>
        <taxon>Cicadellidae</taxon>
        <taxon>Cicadellinae</taxon>
        <taxon>Proconiini</taxon>
        <taxon>Cuerna</taxon>
    </lineage>
</organism>
<sequence length="229" mass="25821">MAEFLRKYCVHIPQRFLVCGMLFAACILCVMDRQAYFQTIYKMVYIPTPSTLSNSECPVMQHRGNSKVMFPDFIKIRFFWEREQLRAVTHALYLGLIISNIPAGFVADHYGGRWVITVGVLMGSLTTLMYPTIALQGPVKLVLARLIQGLGQGLVFSSLNSIMAQWTPKSERTRGISIITAGLFAGWGIGYGLPNISHRFMDLWQMPLYLTGAVGLLWVLVWLLFCSSK</sequence>
<proteinExistence type="predicted"/>
<dbReference type="PANTHER" id="PTHR11662">
    <property type="entry name" value="SOLUTE CARRIER FAMILY 17"/>
    <property type="match status" value="1"/>
</dbReference>
<dbReference type="PROSITE" id="PS00217">
    <property type="entry name" value="SUGAR_TRANSPORT_2"/>
    <property type="match status" value="1"/>
</dbReference>
<evidence type="ECO:0000259" key="6">
    <source>
        <dbReference type="PROSITE" id="PS50850"/>
    </source>
</evidence>
<comment type="subcellular location">
    <subcellularLocation>
        <location evidence="1">Membrane</location>
        <topology evidence="1">Multi-pass membrane protein</topology>
    </subcellularLocation>
</comment>
<evidence type="ECO:0000313" key="7">
    <source>
        <dbReference type="EMBL" id="JAS61047.1"/>
    </source>
</evidence>
<protein>
    <recommendedName>
        <fullName evidence="6">Major facilitator superfamily (MFS) profile domain-containing protein</fullName>
    </recommendedName>
</protein>
<dbReference type="InterPro" id="IPR050382">
    <property type="entry name" value="MFS_Na/Anion_cotransporter"/>
</dbReference>
<keyword evidence="4 5" id="KW-0472">Membrane</keyword>
<feature type="transmembrane region" description="Helical" evidence="5">
    <location>
        <begin position="85"/>
        <end position="105"/>
    </location>
</feature>
<dbReference type="InterPro" id="IPR005829">
    <property type="entry name" value="Sugar_transporter_CS"/>
</dbReference>
<feature type="transmembrane region" description="Helical" evidence="5">
    <location>
        <begin position="206"/>
        <end position="225"/>
    </location>
</feature>
<keyword evidence="3 5" id="KW-1133">Transmembrane helix</keyword>
<dbReference type="EMBL" id="GECZ01008722">
    <property type="protein sequence ID" value="JAS61047.1"/>
    <property type="molecule type" value="Transcribed_RNA"/>
</dbReference>
<reference evidence="7" key="1">
    <citation type="submission" date="2015-11" db="EMBL/GenBank/DDBJ databases">
        <title>De novo transcriptome assembly of four potential Pierce s Disease insect vectors from Arizona vineyards.</title>
        <authorList>
            <person name="Tassone E.E."/>
        </authorList>
    </citation>
    <scope>NUCLEOTIDE SEQUENCE</scope>
</reference>
<gene>
    <name evidence="7" type="ORF">g.25699</name>
</gene>
<evidence type="ECO:0000256" key="1">
    <source>
        <dbReference type="ARBA" id="ARBA00004141"/>
    </source>
</evidence>
<feature type="domain" description="Major facilitator superfamily (MFS) profile" evidence="6">
    <location>
        <begin position="18"/>
        <end position="229"/>
    </location>
</feature>
<dbReference type="Gene3D" id="1.20.1250.20">
    <property type="entry name" value="MFS general substrate transporter like domains"/>
    <property type="match status" value="1"/>
</dbReference>
<keyword evidence="2 5" id="KW-0812">Transmembrane</keyword>
<feature type="non-terminal residue" evidence="7">
    <location>
        <position position="229"/>
    </location>
</feature>
<evidence type="ECO:0000256" key="5">
    <source>
        <dbReference type="SAM" id="Phobius"/>
    </source>
</evidence>
<feature type="transmembrane region" description="Helical" evidence="5">
    <location>
        <begin position="142"/>
        <end position="163"/>
    </location>
</feature>
<dbReference type="GO" id="GO:0022857">
    <property type="term" value="F:transmembrane transporter activity"/>
    <property type="evidence" value="ECO:0007669"/>
    <property type="project" value="InterPro"/>
</dbReference>
<dbReference type="SUPFAM" id="SSF103473">
    <property type="entry name" value="MFS general substrate transporter"/>
    <property type="match status" value="1"/>
</dbReference>
<evidence type="ECO:0000256" key="3">
    <source>
        <dbReference type="ARBA" id="ARBA00022989"/>
    </source>
</evidence>
<feature type="transmembrane region" description="Helical" evidence="5">
    <location>
        <begin position="12"/>
        <end position="31"/>
    </location>
</feature>